<dbReference type="GO" id="GO:0046872">
    <property type="term" value="F:metal ion binding"/>
    <property type="evidence" value="ECO:0007669"/>
    <property type="project" value="UniProtKB-KW"/>
</dbReference>
<evidence type="ECO:0000256" key="5">
    <source>
        <dbReference type="ARBA" id="ARBA00011921"/>
    </source>
</evidence>
<evidence type="ECO:0000313" key="14">
    <source>
        <dbReference type="Proteomes" id="UP000010469"/>
    </source>
</evidence>
<dbReference type="Pfam" id="PF07687">
    <property type="entry name" value="M20_dimer"/>
    <property type="match status" value="1"/>
</dbReference>
<evidence type="ECO:0000256" key="4">
    <source>
        <dbReference type="ARBA" id="ARBA00006247"/>
    </source>
</evidence>
<dbReference type="eggNOG" id="arCOG01107">
    <property type="taxonomic scope" value="Archaea"/>
</dbReference>
<evidence type="ECO:0000256" key="3">
    <source>
        <dbReference type="ARBA" id="ARBA00005130"/>
    </source>
</evidence>
<comment type="catalytic activity">
    <reaction evidence="11">
        <text>N-succinyl-(2S,6S)-2,6-diaminopimelate + H2O = (2S,6S)-2,6-diaminopimelate + succinate</text>
        <dbReference type="Rhea" id="RHEA:22608"/>
        <dbReference type="ChEBI" id="CHEBI:15377"/>
        <dbReference type="ChEBI" id="CHEBI:30031"/>
        <dbReference type="ChEBI" id="CHEBI:57609"/>
        <dbReference type="ChEBI" id="CHEBI:58087"/>
        <dbReference type="EC" id="3.5.1.18"/>
    </reaction>
</comment>
<reference evidence="14" key="1">
    <citation type="submission" date="2012-03" db="EMBL/GenBank/DDBJ databases">
        <title>Complete genome of Caldisphaera lagunensis DSM 15908.</title>
        <authorList>
            <person name="Lucas S."/>
            <person name="Copeland A."/>
            <person name="Lapidus A."/>
            <person name="Glavina del Rio T."/>
            <person name="Dalin E."/>
            <person name="Tice H."/>
            <person name="Bruce D."/>
            <person name="Goodwin L."/>
            <person name="Pitluck S."/>
            <person name="Peters L."/>
            <person name="Mikhailova N."/>
            <person name="Teshima H."/>
            <person name="Kyrpides N."/>
            <person name="Mavromatis K."/>
            <person name="Ivanova N."/>
            <person name="Brettin T."/>
            <person name="Detter J.C."/>
            <person name="Han C."/>
            <person name="Larimer F."/>
            <person name="Land M."/>
            <person name="Hauser L."/>
            <person name="Markowitz V."/>
            <person name="Cheng J.-F."/>
            <person name="Hugenholtz P."/>
            <person name="Woyke T."/>
            <person name="Wu D."/>
            <person name="Spring S."/>
            <person name="Schroeder M."/>
            <person name="Brambilla E."/>
            <person name="Klenk H.-P."/>
            <person name="Eisen J.A."/>
        </authorList>
    </citation>
    <scope>NUCLEOTIDE SEQUENCE [LARGE SCALE GENOMIC DNA]</scope>
    <source>
        <strain evidence="14">DSM 15908 / JCM 11604 / IC-154</strain>
    </source>
</reference>
<dbReference type="EMBL" id="CP003378">
    <property type="protein sequence ID" value="AFZ69966.1"/>
    <property type="molecule type" value="Genomic_DNA"/>
</dbReference>
<dbReference type="SUPFAM" id="SSF53187">
    <property type="entry name" value="Zn-dependent exopeptidases"/>
    <property type="match status" value="1"/>
</dbReference>
<dbReference type="InterPro" id="IPR011650">
    <property type="entry name" value="Peptidase_M20_dimer"/>
</dbReference>
<comment type="cofactor">
    <cofactor evidence="1">
        <name>Co(2+)</name>
        <dbReference type="ChEBI" id="CHEBI:48828"/>
    </cofactor>
</comment>
<sequence length="412" mass="46989">MDIDEAIDEIKKDMINFLIKIINIPTENPPGLNYEKFVDYMYDFLISLDYNIKIVEPKEELKELVKYGSGRRPNIIANYGNKGVKIGFNSHYDVVPAGKGWSHDPYNATIEEGKIYGRGSSDMKSGIASQIFAVEALKIMNNIKDKITIRQFIVPDEETVGNKNAGTYYLVEKGFINKENLNYLIFTEPLNPTNIGIGHRGALWGTFNLYGKKSHGGFPQKGLDVIRCASKIINYIYEIADKRSKTISKYPIIPEEAKRPSYLVGTINGGEWMNTVADFLTFSYVRRLIPEETLEFARNEVNEIIKYTENECKGIKIEFLPYYEVDNIMFPVDNGVKIISEKIKEVYNVNPSIVLSPGTFDIRFIYNKGIESFNYGPGLLELAHATDEYVYVEDLIKSTKVISLFLKEFLNK</sequence>
<name>L0A809_CALLD</name>
<dbReference type="EC" id="3.5.1.18" evidence="5"/>
<evidence type="ECO:0000313" key="13">
    <source>
        <dbReference type="EMBL" id="AFZ69966.1"/>
    </source>
</evidence>
<dbReference type="GO" id="GO:0009014">
    <property type="term" value="F:succinyl-diaminopimelate desuccinylase activity"/>
    <property type="evidence" value="ECO:0007669"/>
    <property type="project" value="UniProtKB-EC"/>
</dbReference>
<gene>
    <name evidence="13" type="ordered locus">Calag_0182</name>
</gene>
<comment type="cofactor">
    <cofactor evidence="2">
        <name>Zn(2+)</name>
        <dbReference type="ChEBI" id="CHEBI:29105"/>
    </cofactor>
</comment>
<dbReference type="PROSITE" id="PS00758">
    <property type="entry name" value="ARGE_DAPE_CPG2_1"/>
    <property type="match status" value="1"/>
</dbReference>
<evidence type="ECO:0000256" key="10">
    <source>
        <dbReference type="ARBA" id="ARBA00023285"/>
    </source>
</evidence>
<dbReference type="UniPathway" id="UPA00034">
    <property type="reaction ID" value="UER00021"/>
</dbReference>
<dbReference type="AlphaFoldDB" id="L0A809"/>
<keyword evidence="7" id="KW-0479">Metal-binding</keyword>
<evidence type="ECO:0000256" key="2">
    <source>
        <dbReference type="ARBA" id="ARBA00001947"/>
    </source>
</evidence>
<protein>
    <recommendedName>
        <fullName evidence="6">Probable succinyl-diaminopimelate desuccinylase</fullName>
        <ecNumber evidence="5">3.5.1.18</ecNumber>
    </recommendedName>
</protein>
<dbReference type="Proteomes" id="UP000010469">
    <property type="component" value="Chromosome"/>
</dbReference>
<keyword evidence="10" id="KW-0170">Cobalt</keyword>
<dbReference type="SUPFAM" id="SSF55031">
    <property type="entry name" value="Bacterial exopeptidase dimerisation domain"/>
    <property type="match status" value="1"/>
</dbReference>
<dbReference type="OrthoDB" id="24854at2157"/>
<comment type="similarity">
    <text evidence="4">Belongs to the peptidase M20A family.</text>
</comment>
<feature type="domain" description="Peptidase M20 dimerisation" evidence="12">
    <location>
        <begin position="197"/>
        <end position="307"/>
    </location>
</feature>
<dbReference type="GO" id="GO:0009089">
    <property type="term" value="P:lysine biosynthetic process via diaminopimelate"/>
    <property type="evidence" value="ECO:0007669"/>
    <property type="project" value="UniProtKB-UniPathway"/>
</dbReference>
<dbReference type="PANTHER" id="PTHR43808:SF32">
    <property type="entry name" value="ARGE_DAPE-RELATED DEACYLASE"/>
    <property type="match status" value="1"/>
</dbReference>
<dbReference type="Gene3D" id="3.40.630.10">
    <property type="entry name" value="Zn peptidases"/>
    <property type="match status" value="2"/>
</dbReference>
<evidence type="ECO:0000256" key="11">
    <source>
        <dbReference type="ARBA" id="ARBA00051301"/>
    </source>
</evidence>
<comment type="pathway">
    <text evidence="3">Amino-acid biosynthesis; L-lysine biosynthesis via DAP pathway; LL-2,6-diaminopimelate from (S)-tetrahydrodipicolinate (succinylase route): step 3/3.</text>
</comment>
<dbReference type="PANTHER" id="PTHR43808">
    <property type="entry name" value="ACETYLORNITHINE DEACETYLASE"/>
    <property type="match status" value="1"/>
</dbReference>
<evidence type="ECO:0000259" key="12">
    <source>
        <dbReference type="Pfam" id="PF07687"/>
    </source>
</evidence>
<evidence type="ECO:0000256" key="6">
    <source>
        <dbReference type="ARBA" id="ARBA00016853"/>
    </source>
</evidence>
<dbReference type="NCBIfam" id="TIGR01910">
    <property type="entry name" value="DapE-ArgE"/>
    <property type="match status" value="1"/>
</dbReference>
<dbReference type="NCBIfam" id="NF006398">
    <property type="entry name" value="PRK08651.1-1"/>
    <property type="match status" value="1"/>
</dbReference>
<keyword evidence="9" id="KW-0862">Zinc</keyword>
<dbReference type="STRING" id="1056495.Calag_0182"/>
<dbReference type="InterPro" id="IPR050072">
    <property type="entry name" value="Peptidase_M20A"/>
</dbReference>
<dbReference type="InterPro" id="IPR010182">
    <property type="entry name" value="ArgE/DapE"/>
</dbReference>
<dbReference type="Pfam" id="PF01546">
    <property type="entry name" value="Peptidase_M20"/>
    <property type="match status" value="1"/>
</dbReference>
<evidence type="ECO:0000256" key="8">
    <source>
        <dbReference type="ARBA" id="ARBA00022801"/>
    </source>
</evidence>
<evidence type="ECO:0000256" key="7">
    <source>
        <dbReference type="ARBA" id="ARBA00022723"/>
    </source>
</evidence>
<dbReference type="Gene3D" id="3.30.70.360">
    <property type="match status" value="1"/>
</dbReference>
<dbReference type="GeneID" id="14211442"/>
<dbReference type="InterPro" id="IPR001261">
    <property type="entry name" value="ArgE/DapE_CS"/>
</dbReference>
<dbReference type="FunCoup" id="L0A809">
    <property type="interactions" value="104"/>
</dbReference>
<dbReference type="KEGG" id="clg:Calag_0182"/>
<dbReference type="HOGENOM" id="CLU_021802_2_3_2"/>
<dbReference type="InParanoid" id="L0A809"/>
<dbReference type="InterPro" id="IPR036264">
    <property type="entry name" value="Bact_exopeptidase_dim_dom"/>
</dbReference>
<keyword evidence="8" id="KW-0378">Hydrolase</keyword>
<dbReference type="RefSeq" id="WP_015231864.1">
    <property type="nucleotide sequence ID" value="NC_019791.1"/>
</dbReference>
<keyword evidence="14" id="KW-1185">Reference proteome</keyword>
<evidence type="ECO:0000256" key="1">
    <source>
        <dbReference type="ARBA" id="ARBA00001941"/>
    </source>
</evidence>
<evidence type="ECO:0000256" key="9">
    <source>
        <dbReference type="ARBA" id="ARBA00022833"/>
    </source>
</evidence>
<proteinExistence type="inferred from homology"/>
<organism evidence="13 14">
    <name type="scientific">Caldisphaera lagunensis (strain DSM 15908 / JCM 11604 / ANMR 0165 / IC-154)</name>
    <dbReference type="NCBI Taxonomy" id="1056495"/>
    <lineage>
        <taxon>Archaea</taxon>
        <taxon>Thermoproteota</taxon>
        <taxon>Thermoprotei</taxon>
        <taxon>Acidilobales</taxon>
        <taxon>Caldisphaeraceae</taxon>
        <taxon>Caldisphaera</taxon>
    </lineage>
</organism>
<accession>L0A809</accession>
<dbReference type="InterPro" id="IPR002933">
    <property type="entry name" value="Peptidase_M20"/>
</dbReference>